<dbReference type="PANTHER" id="PTHR10039:SF15">
    <property type="entry name" value="NACHT DOMAIN-CONTAINING PROTEIN"/>
    <property type="match status" value="1"/>
</dbReference>
<feature type="domain" description="GPI inositol-deacylase winged helix" evidence="1">
    <location>
        <begin position="4"/>
        <end position="81"/>
    </location>
</feature>
<evidence type="ECO:0000313" key="3">
    <source>
        <dbReference type="Proteomes" id="UP001218188"/>
    </source>
</evidence>
<comment type="caution">
    <text evidence="2">The sequence shown here is derived from an EMBL/GenBank/DDBJ whole genome shotgun (WGS) entry which is preliminary data.</text>
</comment>
<feature type="non-terminal residue" evidence="2">
    <location>
        <position position="1"/>
    </location>
</feature>
<proteinExistence type="predicted"/>
<feature type="non-terminal residue" evidence="2">
    <location>
        <position position="106"/>
    </location>
</feature>
<dbReference type="InterPro" id="IPR054471">
    <property type="entry name" value="GPIID_WHD"/>
</dbReference>
<dbReference type="PANTHER" id="PTHR10039">
    <property type="entry name" value="AMELOGENIN"/>
    <property type="match status" value="1"/>
</dbReference>
<dbReference type="AlphaFoldDB" id="A0AAD6X5W2"/>
<evidence type="ECO:0000313" key="2">
    <source>
        <dbReference type="EMBL" id="KAJ7036680.1"/>
    </source>
</evidence>
<sequence length="106" mass="12197">EEERQLAWRTLSWVLNAKTPLRRPQLQAALAVEPDSTEIDPNRETDIDLILSLCAGLVVLDKADDKVCLIHYTTQRYLQDYVHTSMFPRPPSEITLACFTYMSLVF</sequence>
<organism evidence="2 3">
    <name type="scientific">Mycena alexandri</name>
    <dbReference type="NCBI Taxonomy" id="1745969"/>
    <lineage>
        <taxon>Eukaryota</taxon>
        <taxon>Fungi</taxon>
        <taxon>Dikarya</taxon>
        <taxon>Basidiomycota</taxon>
        <taxon>Agaricomycotina</taxon>
        <taxon>Agaricomycetes</taxon>
        <taxon>Agaricomycetidae</taxon>
        <taxon>Agaricales</taxon>
        <taxon>Marasmiineae</taxon>
        <taxon>Mycenaceae</taxon>
        <taxon>Mycena</taxon>
    </lineage>
</organism>
<dbReference type="Proteomes" id="UP001218188">
    <property type="component" value="Unassembled WGS sequence"/>
</dbReference>
<keyword evidence="3" id="KW-1185">Reference proteome</keyword>
<name>A0AAD6X5W2_9AGAR</name>
<dbReference type="EMBL" id="JARJCM010000041">
    <property type="protein sequence ID" value="KAJ7036680.1"/>
    <property type="molecule type" value="Genomic_DNA"/>
</dbReference>
<evidence type="ECO:0000259" key="1">
    <source>
        <dbReference type="Pfam" id="PF22939"/>
    </source>
</evidence>
<accession>A0AAD6X5W2</accession>
<dbReference type="Pfam" id="PF22939">
    <property type="entry name" value="WHD_GPIID"/>
    <property type="match status" value="1"/>
</dbReference>
<reference evidence="2" key="1">
    <citation type="submission" date="2023-03" db="EMBL/GenBank/DDBJ databases">
        <title>Massive genome expansion in bonnet fungi (Mycena s.s.) driven by repeated elements and novel gene families across ecological guilds.</title>
        <authorList>
            <consortium name="Lawrence Berkeley National Laboratory"/>
            <person name="Harder C.B."/>
            <person name="Miyauchi S."/>
            <person name="Viragh M."/>
            <person name="Kuo A."/>
            <person name="Thoen E."/>
            <person name="Andreopoulos B."/>
            <person name="Lu D."/>
            <person name="Skrede I."/>
            <person name="Drula E."/>
            <person name="Henrissat B."/>
            <person name="Morin E."/>
            <person name="Kohler A."/>
            <person name="Barry K."/>
            <person name="LaButti K."/>
            <person name="Morin E."/>
            <person name="Salamov A."/>
            <person name="Lipzen A."/>
            <person name="Mereny Z."/>
            <person name="Hegedus B."/>
            <person name="Baldrian P."/>
            <person name="Stursova M."/>
            <person name="Weitz H."/>
            <person name="Taylor A."/>
            <person name="Grigoriev I.V."/>
            <person name="Nagy L.G."/>
            <person name="Martin F."/>
            <person name="Kauserud H."/>
        </authorList>
    </citation>
    <scope>NUCLEOTIDE SEQUENCE</scope>
    <source>
        <strain evidence="2">CBHHK200</strain>
    </source>
</reference>
<protein>
    <recommendedName>
        <fullName evidence="1">GPI inositol-deacylase winged helix domain-containing protein</fullName>
    </recommendedName>
</protein>
<gene>
    <name evidence="2" type="ORF">C8F04DRAFT_932222</name>
</gene>